<evidence type="ECO:0000313" key="2">
    <source>
        <dbReference type="Proteomes" id="UP000304953"/>
    </source>
</evidence>
<dbReference type="EMBL" id="SRYA01000008">
    <property type="protein sequence ID" value="TGY97337.1"/>
    <property type="molecule type" value="Genomic_DNA"/>
</dbReference>
<reference evidence="1" key="1">
    <citation type="submission" date="2019-04" db="EMBL/GenBank/DDBJ databases">
        <title>Microbes associate with the intestines of laboratory mice.</title>
        <authorList>
            <person name="Navarre W."/>
            <person name="Wong E."/>
            <person name="Huang K."/>
            <person name="Tropini C."/>
            <person name="Ng K."/>
            <person name="Yu B."/>
        </authorList>
    </citation>
    <scope>NUCLEOTIDE SEQUENCE</scope>
    <source>
        <strain evidence="1">NM01_1-7b</strain>
    </source>
</reference>
<accession>A0AC61S085</accession>
<evidence type="ECO:0000313" key="1">
    <source>
        <dbReference type="EMBL" id="TGY97337.1"/>
    </source>
</evidence>
<proteinExistence type="predicted"/>
<protein>
    <submittedName>
        <fullName evidence="1">Nitroreductase</fullName>
    </submittedName>
</protein>
<keyword evidence="2" id="KW-1185">Reference proteome</keyword>
<comment type="caution">
    <text evidence="1">The sequence shown here is derived from an EMBL/GenBank/DDBJ whole genome shotgun (WGS) entry which is preliminary data.</text>
</comment>
<sequence>MNEVLEALHRRKSVRVFTEEEISKEDREAILHASLQAPSAGCQLLYTILDITDQSKKEKLADLCDHQPFIAKAKLVLIYCADCRKWLSFYKEAGLAPRTPGPGDLLLAAEDALIAAQNAVTAAESLGIGSCYIGDVMENAEEMKELLKLPAYVYPACMLVFGHPVSQQKERKKPERFALSDIVCENAYQEKTSEEIRSMFAKKTGSQSYEEWMEAFWKRKYESDFSNEMNRSMEVYLKDFQKGADLL</sequence>
<dbReference type="Proteomes" id="UP000304953">
    <property type="component" value="Unassembled WGS sequence"/>
</dbReference>
<gene>
    <name evidence="1" type="ORF">E5329_05360</name>
</gene>
<name>A0AC61S085_9FIRM</name>
<organism evidence="1 2">
    <name type="scientific">Petralouisia muris</name>
    <dbReference type="NCBI Taxonomy" id="3032872"/>
    <lineage>
        <taxon>Bacteria</taxon>
        <taxon>Bacillati</taxon>
        <taxon>Bacillota</taxon>
        <taxon>Clostridia</taxon>
        <taxon>Lachnospirales</taxon>
        <taxon>Lachnospiraceae</taxon>
        <taxon>Petralouisia</taxon>
    </lineage>
</organism>